<feature type="transmembrane region" description="Helical" evidence="1">
    <location>
        <begin position="181"/>
        <end position="205"/>
    </location>
</feature>
<dbReference type="OrthoDB" id="2081522at2"/>
<dbReference type="AlphaFoldDB" id="A0A1D8B1J9"/>
<feature type="transmembrane region" description="Helical" evidence="1">
    <location>
        <begin position="20"/>
        <end position="37"/>
    </location>
</feature>
<feature type="transmembrane region" description="Helical" evidence="1">
    <location>
        <begin position="148"/>
        <end position="169"/>
    </location>
</feature>
<feature type="transmembrane region" description="Helical" evidence="1">
    <location>
        <begin position="225"/>
        <end position="247"/>
    </location>
</feature>
<dbReference type="GO" id="GO:0005886">
    <property type="term" value="C:plasma membrane"/>
    <property type="evidence" value="ECO:0007669"/>
    <property type="project" value="UniProtKB-SubCell"/>
</dbReference>
<name>A0A1D8B1J9_9ACTO</name>
<accession>A0A1D8B1J9</accession>
<dbReference type="RefSeq" id="WP_009743347.1">
    <property type="nucleotide sequence ID" value="NZ_CP017298.1"/>
</dbReference>
<keyword evidence="1" id="KW-0812">Transmembrane</keyword>
<feature type="transmembrane region" description="Helical" evidence="1">
    <location>
        <begin position="107"/>
        <end position="136"/>
    </location>
</feature>
<dbReference type="KEGG" id="phon:BH719_03390"/>
<organism evidence="2 3">
    <name type="scientific">Pauljensenia hongkongensis</name>
    <dbReference type="NCBI Taxonomy" id="178339"/>
    <lineage>
        <taxon>Bacteria</taxon>
        <taxon>Bacillati</taxon>
        <taxon>Actinomycetota</taxon>
        <taxon>Actinomycetes</taxon>
        <taxon>Actinomycetales</taxon>
        <taxon>Actinomycetaceae</taxon>
        <taxon>Pauljensenia</taxon>
    </lineage>
</organism>
<dbReference type="STRING" id="178339.BH719_03390"/>
<protein>
    <submittedName>
        <fullName evidence="2">ABC transporter</fullName>
    </submittedName>
</protein>
<sequence>MTRSINAEWKKIWFPAHSRLYLLLALVAAVAMGLVFASTTQVTRGEALSQLDPMSIISANILGVDVVAVLLLLFAAVQVGREFRERTAQSYLAVSPRRSTYFIAKSLAFGLVSLAVGAAVALAALLDGLLLVSAVGKQAPALAEACRLAAGSALMPLFYVLLAVSATFCTRSTAAGAAIPFTVLFLPAIAELLPGALRGALVPLLPASAIHTLSGQARIGSAEHTGALVALAVLAAWVLLPAVFAAWRFQRTDV</sequence>
<dbReference type="EMBL" id="CP017298">
    <property type="protein sequence ID" value="AOS47019.1"/>
    <property type="molecule type" value="Genomic_DNA"/>
</dbReference>
<dbReference type="GO" id="GO:0140359">
    <property type="term" value="F:ABC-type transporter activity"/>
    <property type="evidence" value="ECO:0007669"/>
    <property type="project" value="InterPro"/>
</dbReference>
<reference evidence="2 3" key="1">
    <citation type="submission" date="2016-09" db="EMBL/GenBank/DDBJ databases">
        <title>Complete genome sequence of Actinomyces hongkongensis HKU8.</title>
        <authorList>
            <person name="Gao Y.-X."/>
            <person name="Zhou Y.-Y."/>
            <person name="Xie Y."/>
            <person name="Wang M."/>
            <person name="Wang S.-J."/>
            <person name="Shen S.-G."/>
        </authorList>
    </citation>
    <scope>NUCLEOTIDE SEQUENCE [LARGE SCALE GENOMIC DNA]</scope>
    <source>
        <strain evidence="2 3">HKU8</strain>
    </source>
</reference>
<feature type="transmembrane region" description="Helical" evidence="1">
    <location>
        <begin position="57"/>
        <end position="77"/>
    </location>
</feature>
<evidence type="ECO:0000256" key="1">
    <source>
        <dbReference type="SAM" id="Phobius"/>
    </source>
</evidence>
<keyword evidence="3" id="KW-1185">Reference proteome</keyword>
<gene>
    <name evidence="2" type="ORF">BH719_03390</name>
</gene>
<dbReference type="Proteomes" id="UP000095214">
    <property type="component" value="Chromosome"/>
</dbReference>
<proteinExistence type="predicted"/>
<evidence type="ECO:0000313" key="3">
    <source>
        <dbReference type="Proteomes" id="UP000095214"/>
    </source>
</evidence>
<keyword evidence="1" id="KW-0472">Membrane</keyword>
<evidence type="ECO:0000313" key="2">
    <source>
        <dbReference type="EMBL" id="AOS47019.1"/>
    </source>
</evidence>
<keyword evidence="1" id="KW-1133">Transmembrane helix</keyword>